<comment type="caution">
    <text evidence="1">The sequence shown here is derived from an EMBL/GenBank/DDBJ whole genome shotgun (WGS) entry which is preliminary data.</text>
</comment>
<protein>
    <submittedName>
        <fullName evidence="1">Uncharacterized protein</fullName>
    </submittedName>
</protein>
<dbReference type="InterPro" id="IPR049929">
    <property type="entry name" value="TenpN-like"/>
</dbReference>
<dbReference type="CDD" id="cd17493">
    <property type="entry name" value="toxin_TenpN"/>
    <property type="match status" value="1"/>
</dbReference>
<dbReference type="Proteomes" id="UP000573499">
    <property type="component" value="Unassembled WGS sequence"/>
</dbReference>
<name>A0A7W2F6W5_9BURK</name>
<organism evidence="1 2">
    <name type="scientific">Rugamonas apoptosis</name>
    <dbReference type="NCBI Taxonomy" id="2758570"/>
    <lineage>
        <taxon>Bacteria</taxon>
        <taxon>Pseudomonadati</taxon>
        <taxon>Pseudomonadota</taxon>
        <taxon>Betaproteobacteria</taxon>
        <taxon>Burkholderiales</taxon>
        <taxon>Oxalobacteraceae</taxon>
        <taxon>Telluria group</taxon>
        <taxon>Rugamonas</taxon>
    </lineage>
</organism>
<keyword evidence="2" id="KW-1185">Reference proteome</keyword>
<dbReference type="EMBL" id="JACEZU010000001">
    <property type="protein sequence ID" value="MBA5686084.1"/>
    <property type="molecule type" value="Genomic_DNA"/>
</dbReference>
<dbReference type="AlphaFoldDB" id="A0A7W2F6W5"/>
<proteinExistence type="predicted"/>
<sequence>MEVKKLNEVFYEENKHLVEVMDKTGTQWTGDKTRGYGIVLVEVNGLKFGIPLRSNMRPYNGFITAPKESKGLDFSKAVLLSKEEYISESEFIIPRPEFLRIKDNSAAIARDFNKYVKKYVRGASKNDSNILKDYRFTTLQNYHAELGIKPPNKE</sequence>
<reference evidence="1 2" key="1">
    <citation type="submission" date="2020-07" db="EMBL/GenBank/DDBJ databases">
        <title>Novel species isolated from subtropical streams in China.</title>
        <authorList>
            <person name="Lu H."/>
        </authorList>
    </citation>
    <scope>NUCLEOTIDE SEQUENCE [LARGE SCALE GENOMIC DNA]</scope>
    <source>
        <strain evidence="1 2">LX47W</strain>
    </source>
</reference>
<dbReference type="NCBIfam" id="NF047358">
    <property type="entry name" value="TenpIN"/>
    <property type="match status" value="1"/>
</dbReference>
<dbReference type="RefSeq" id="WP_182151815.1">
    <property type="nucleotide sequence ID" value="NZ_JACEZU010000001.1"/>
</dbReference>
<accession>A0A7W2F6W5</accession>
<gene>
    <name evidence="1" type="ORF">H3H39_03345</name>
</gene>
<evidence type="ECO:0000313" key="2">
    <source>
        <dbReference type="Proteomes" id="UP000573499"/>
    </source>
</evidence>
<evidence type="ECO:0000313" key="1">
    <source>
        <dbReference type="EMBL" id="MBA5686084.1"/>
    </source>
</evidence>